<feature type="chain" id="PRO_5038797363" evidence="1">
    <location>
        <begin position="24"/>
        <end position="337"/>
    </location>
</feature>
<dbReference type="PROSITE" id="PS51257">
    <property type="entry name" value="PROKAR_LIPOPROTEIN"/>
    <property type="match status" value="1"/>
</dbReference>
<dbReference type="EMBL" id="QSFD01000007">
    <property type="protein sequence ID" value="RHA18066.1"/>
    <property type="molecule type" value="Genomic_DNA"/>
</dbReference>
<dbReference type="InterPro" id="IPR028082">
    <property type="entry name" value="Peripla_BP_I"/>
</dbReference>
<comment type="caution">
    <text evidence="2">The sequence shown here is derived from an EMBL/GenBank/DDBJ whole genome shotgun (WGS) entry which is preliminary data.</text>
</comment>
<organism evidence="2 3">
    <name type="scientific">Eubacterium ventriosum</name>
    <dbReference type="NCBI Taxonomy" id="39496"/>
    <lineage>
        <taxon>Bacteria</taxon>
        <taxon>Bacillati</taxon>
        <taxon>Bacillota</taxon>
        <taxon>Clostridia</taxon>
        <taxon>Eubacteriales</taxon>
        <taxon>Eubacteriaceae</taxon>
        <taxon>Eubacterium</taxon>
    </lineage>
</organism>
<protein>
    <submittedName>
        <fullName evidence="2">ABC transporter substrate-binding protein</fullName>
    </submittedName>
</protein>
<dbReference type="Proteomes" id="UP000284779">
    <property type="component" value="Unassembled WGS sequence"/>
</dbReference>
<dbReference type="Gene3D" id="3.40.50.2300">
    <property type="match status" value="2"/>
</dbReference>
<evidence type="ECO:0000313" key="3">
    <source>
        <dbReference type="Proteomes" id="UP000284779"/>
    </source>
</evidence>
<dbReference type="PANTHER" id="PTHR35271:SF1">
    <property type="entry name" value="ABC TRANSPORTER, SUBSTRATE-BINDING LIPOPROTEIN"/>
    <property type="match status" value="1"/>
</dbReference>
<accession>A0A413R7J7</accession>
<dbReference type="Pfam" id="PF04392">
    <property type="entry name" value="ABC_sub_bind"/>
    <property type="match status" value="1"/>
</dbReference>
<proteinExistence type="predicted"/>
<dbReference type="AlphaFoldDB" id="A0A413R7J7"/>
<dbReference type="InterPro" id="IPR007487">
    <property type="entry name" value="ABC_transpt-TYRBP-like"/>
</dbReference>
<keyword evidence="1" id="KW-0732">Signal</keyword>
<reference evidence="2 3" key="1">
    <citation type="submission" date="2018-08" db="EMBL/GenBank/DDBJ databases">
        <title>A genome reference for cultivated species of the human gut microbiota.</title>
        <authorList>
            <person name="Zou Y."/>
            <person name="Xue W."/>
            <person name="Luo G."/>
        </authorList>
    </citation>
    <scope>NUCLEOTIDE SEQUENCE [LARGE SCALE GENOMIC DNA]</scope>
    <source>
        <strain evidence="2 3">AM44-11BH</strain>
    </source>
</reference>
<feature type="signal peptide" evidence="1">
    <location>
        <begin position="1"/>
        <end position="23"/>
    </location>
</feature>
<keyword evidence="3" id="KW-1185">Reference proteome</keyword>
<sequence length="337" mass="35419">MRKMKKVLSVLATVVMVATALTACGGNGKSGSATDKKDTNGDGEVKVGIVSMIENGAFMDMKEGIVAELKAQGYEDSQIDYKCAAGDASALSTIVTNMTDGTYDMIFSIATPPTQALVNTETDTPVFFCAVSAPTAAGILTDMDKPDKNATGTSNAIPVSKIIDLAQATTPVKKIGLIYSGNEDNATNTVKQCEEYLKSINVEYVEKTAASSNDVETATNALIAEGAEAIFVPNDSIIQDGVSKLTEICNEKKIPTYCSSATTVASGCFATLAIDDKGIGKKTVDIAMDYVNGKEVADIPAQVVGIDYCSVNKSAMKTLGISQDNIKTDYKLNVIEN</sequence>
<evidence type="ECO:0000256" key="1">
    <source>
        <dbReference type="SAM" id="SignalP"/>
    </source>
</evidence>
<dbReference type="CDD" id="cd06325">
    <property type="entry name" value="PBP1_ABC_unchar_transporter"/>
    <property type="match status" value="1"/>
</dbReference>
<gene>
    <name evidence="2" type="ORF">DW944_08355</name>
</gene>
<dbReference type="SUPFAM" id="SSF53822">
    <property type="entry name" value="Periplasmic binding protein-like I"/>
    <property type="match status" value="1"/>
</dbReference>
<name>A0A413R7J7_9FIRM</name>
<evidence type="ECO:0000313" key="2">
    <source>
        <dbReference type="EMBL" id="RHA18066.1"/>
    </source>
</evidence>
<dbReference type="PANTHER" id="PTHR35271">
    <property type="entry name" value="ABC TRANSPORTER, SUBSTRATE-BINDING LIPOPROTEIN-RELATED"/>
    <property type="match status" value="1"/>
</dbReference>
<dbReference type="RefSeq" id="WP_117970881.1">
    <property type="nucleotide sequence ID" value="NZ_CATWJF010000027.1"/>
</dbReference>